<reference evidence="1" key="1">
    <citation type="journal article" date="2014" name="Int. J. Syst. Evol. Microbiol.">
        <title>Complete genome sequence of Corynebacterium casei LMG S-19264T (=DSM 44701T), isolated from a smear-ripened cheese.</title>
        <authorList>
            <consortium name="US DOE Joint Genome Institute (JGI-PGF)"/>
            <person name="Walter F."/>
            <person name="Albersmeier A."/>
            <person name="Kalinowski J."/>
            <person name="Ruckert C."/>
        </authorList>
    </citation>
    <scope>NUCLEOTIDE SEQUENCE</scope>
    <source>
        <strain evidence="1">JCM 3313</strain>
    </source>
</reference>
<proteinExistence type="predicted"/>
<sequence>MPAAVPACDVDDDVAGGDAVVDRAVWSAAVWASPHAVSEAARTPHATSVRRLMSTSWSGLWSPVVYPEDVPARRPVGWGGQDFT</sequence>
<dbReference type="AlphaFoldDB" id="A0A918AGN1"/>
<comment type="caution">
    <text evidence="1">The sequence shown here is derived from an EMBL/GenBank/DDBJ whole genome shotgun (WGS) entry which is preliminary data.</text>
</comment>
<protein>
    <submittedName>
        <fullName evidence="1">Uncharacterized protein</fullName>
    </submittedName>
</protein>
<dbReference type="Proteomes" id="UP000639606">
    <property type="component" value="Unassembled WGS sequence"/>
</dbReference>
<organism evidence="1 2">
    <name type="scientific">Saccharothrix coeruleofusca</name>
    <dbReference type="NCBI Taxonomy" id="33919"/>
    <lineage>
        <taxon>Bacteria</taxon>
        <taxon>Bacillati</taxon>
        <taxon>Actinomycetota</taxon>
        <taxon>Actinomycetes</taxon>
        <taxon>Pseudonocardiales</taxon>
        <taxon>Pseudonocardiaceae</taxon>
        <taxon>Saccharothrix</taxon>
    </lineage>
</organism>
<reference evidence="1" key="2">
    <citation type="submission" date="2020-09" db="EMBL/GenBank/DDBJ databases">
        <authorList>
            <person name="Sun Q."/>
            <person name="Ohkuma M."/>
        </authorList>
    </citation>
    <scope>NUCLEOTIDE SEQUENCE</scope>
    <source>
        <strain evidence="1">JCM 3313</strain>
    </source>
</reference>
<name>A0A918AGN1_9PSEU</name>
<accession>A0A918AGN1</accession>
<gene>
    <name evidence="1" type="ORF">GCM10010185_01160</name>
</gene>
<evidence type="ECO:0000313" key="1">
    <source>
        <dbReference type="EMBL" id="GGP34349.1"/>
    </source>
</evidence>
<dbReference type="EMBL" id="BMRG01000001">
    <property type="protein sequence ID" value="GGP34349.1"/>
    <property type="molecule type" value="Genomic_DNA"/>
</dbReference>
<evidence type="ECO:0000313" key="2">
    <source>
        <dbReference type="Proteomes" id="UP000639606"/>
    </source>
</evidence>
<keyword evidence="2" id="KW-1185">Reference proteome</keyword>